<proteinExistence type="predicted"/>
<dbReference type="GO" id="GO:0008270">
    <property type="term" value="F:zinc ion binding"/>
    <property type="evidence" value="ECO:0007669"/>
    <property type="project" value="UniProtKB-KW"/>
</dbReference>
<feature type="region of interest" description="Disordered" evidence="5">
    <location>
        <begin position="590"/>
        <end position="615"/>
    </location>
</feature>
<dbReference type="Pfam" id="PF03108">
    <property type="entry name" value="DBD_Tnp_Mut"/>
    <property type="match status" value="1"/>
</dbReference>
<dbReference type="AlphaFoldDB" id="A0A5C7IK39"/>
<keyword evidence="3" id="KW-0862">Zinc</keyword>
<dbReference type="InterPro" id="IPR007527">
    <property type="entry name" value="Znf_SWIM"/>
</dbReference>
<feature type="compositionally biased region" description="Basic and acidic residues" evidence="5">
    <location>
        <begin position="209"/>
        <end position="228"/>
    </location>
</feature>
<evidence type="ECO:0000256" key="5">
    <source>
        <dbReference type="SAM" id="MobiDB-lite"/>
    </source>
</evidence>
<dbReference type="PANTHER" id="PTHR31973:SF195">
    <property type="entry name" value="MUDR FAMILY TRANSPOSASE"/>
    <property type="match status" value="1"/>
</dbReference>
<evidence type="ECO:0000256" key="1">
    <source>
        <dbReference type="ARBA" id="ARBA00022723"/>
    </source>
</evidence>
<dbReference type="InterPro" id="IPR004332">
    <property type="entry name" value="Transposase_MuDR"/>
</dbReference>
<feature type="domain" description="SWIM-type" evidence="6">
    <location>
        <begin position="464"/>
        <end position="505"/>
    </location>
</feature>
<dbReference type="InterPro" id="IPR036875">
    <property type="entry name" value="Znf_CCHC_sf"/>
</dbReference>
<sequence length="615" mass="68772">MTNRDDPGPSFGGKDPTKLVITYGGKWVGNFYEGGETEFLKVHKNLTYDELLRVVQGVANVDLRRFTIELRTLVDTSVRLRPARPKIKDDSDVEMLLCDDQHVPEVYVSVIEKVSAEPGHVGVPTVQPIYQTFLQQLAAQFPSTGGSNNVWGSIPTIDPSYDQTVNPIILEDQTIDEVVEEPYNEDDISILEYNPHSEYGLDDFNEDYIHHSGSREGVNDEPTHDHGMGSDPTDGGGGCTGFVPLVSAGPSRDSFEDDGVNVADMSGNAVPRPWIIPGASNHSFELARTEESSLCNRLSKGGMFESKKCLKRALQSYALNEDFEIRVTRLSTTRYEAGCKDPKCKFQIRAIKMEGGNYWIVRIFEEDHSCTIDALHNCYHQVSAWLIGETLSPKLAVSGRSLKPKEIMTDMQVEHGLALNYTKAWKAKEHAENNIFGPPHMSYQLLPAYCHELKLVNPVDNVNFNVKDGEKDGLVNLSEKTCTCKEFQNDLLPCSHALAAIRFYKKKFVDFCSDFYKTNTWLESYSGLIFPIGHPNEWNTPAEVRSEVVLPPEWRAQAGRPRKMRVPSAGEHGSKIRYCTICKKSGHNRQNCPNPPADQQVNISDPQTVPPPPPP</sequence>
<evidence type="ECO:0000256" key="2">
    <source>
        <dbReference type="ARBA" id="ARBA00022771"/>
    </source>
</evidence>
<dbReference type="SUPFAM" id="SSF57756">
    <property type="entry name" value="Retrovirus zinc finger-like domains"/>
    <property type="match status" value="1"/>
</dbReference>
<dbReference type="SMART" id="SM00575">
    <property type="entry name" value="ZnF_PMZ"/>
    <property type="match status" value="1"/>
</dbReference>
<evidence type="ECO:0000256" key="3">
    <source>
        <dbReference type="ARBA" id="ARBA00022833"/>
    </source>
</evidence>
<evidence type="ECO:0000259" key="6">
    <source>
        <dbReference type="PROSITE" id="PS50966"/>
    </source>
</evidence>
<keyword evidence="1" id="KW-0479">Metal-binding</keyword>
<gene>
    <name evidence="7" type="ORF">EZV62_004578</name>
</gene>
<dbReference type="Proteomes" id="UP000323000">
    <property type="component" value="Chromosome 2"/>
</dbReference>
<protein>
    <recommendedName>
        <fullName evidence="6">SWIM-type domain-containing protein</fullName>
    </recommendedName>
</protein>
<name>A0A5C7IK39_9ROSI</name>
<evidence type="ECO:0000256" key="4">
    <source>
        <dbReference type="PROSITE-ProRule" id="PRU00325"/>
    </source>
</evidence>
<dbReference type="Pfam" id="PF04434">
    <property type="entry name" value="SWIM"/>
    <property type="match status" value="1"/>
</dbReference>
<evidence type="ECO:0000313" key="7">
    <source>
        <dbReference type="EMBL" id="TXG69643.1"/>
    </source>
</evidence>
<reference evidence="8" key="1">
    <citation type="journal article" date="2019" name="Gigascience">
        <title>De novo genome assembly of the endangered Acer yangbiense, a plant species with extremely small populations endemic to Yunnan Province, China.</title>
        <authorList>
            <person name="Yang J."/>
            <person name="Wariss H.M."/>
            <person name="Tao L."/>
            <person name="Zhang R."/>
            <person name="Yun Q."/>
            <person name="Hollingsworth P."/>
            <person name="Dao Z."/>
            <person name="Luo G."/>
            <person name="Guo H."/>
            <person name="Ma Y."/>
            <person name="Sun W."/>
        </authorList>
    </citation>
    <scope>NUCLEOTIDE SEQUENCE [LARGE SCALE GENOMIC DNA]</scope>
    <source>
        <strain evidence="8">cv. Malutang</strain>
    </source>
</reference>
<keyword evidence="2 4" id="KW-0863">Zinc-finger</keyword>
<feature type="compositionally biased region" description="Polar residues" evidence="5">
    <location>
        <begin position="590"/>
        <end position="607"/>
    </location>
</feature>
<dbReference type="InterPro" id="IPR006564">
    <property type="entry name" value="Znf_PMZ"/>
</dbReference>
<dbReference type="OrthoDB" id="1101158at2759"/>
<dbReference type="PANTHER" id="PTHR31973">
    <property type="entry name" value="POLYPROTEIN, PUTATIVE-RELATED"/>
    <property type="match status" value="1"/>
</dbReference>
<feature type="region of interest" description="Disordered" evidence="5">
    <location>
        <begin position="209"/>
        <end position="242"/>
    </location>
</feature>
<dbReference type="PROSITE" id="PS50966">
    <property type="entry name" value="ZF_SWIM"/>
    <property type="match status" value="1"/>
</dbReference>
<keyword evidence="8" id="KW-1185">Reference proteome</keyword>
<accession>A0A5C7IK39</accession>
<dbReference type="EMBL" id="VAHF01000002">
    <property type="protein sequence ID" value="TXG69643.1"/>
    <property type="molecule type" value="Genomic_DNA"/>
</dbReference>
<comment type="caution">
    <text evidence="7">The sequence shown here is derived from an EMBL/GenBank/DDBJ whole genome shotgun (WGS) entry which is preliminary data.</text>
</comment>
<dbReference type="GO" id="GO:0003676">
    <property type="term" value="F:nucleic acid binding"/>
    <property type="evidence" value="ECO:0007669"/>
    <property type="project" value="InterPro"/>
</dbReference>
<evidence type="ECO:0000313" key="8">
    <source>
        <dbReference type="Proteomes" id="UP000323000"/>
    </source>
</evidence>
<organism evidence="7 8">
    <name type="scientific">Acer yangbiense</name>
    <dbReference type="NCBI Taxonomy" id="1000413"/>
    <lineage>
        <taxon>Eukaryota</taxon>
        <taxon>Viridiplantae</taxon>
        <taxon>Streptophyta</taxon>
        <taxon>Embryophyta</taxon>
        <taxon>Tracheophyta</taxon>
        <taxon>Spermatophyta</taxon>
        <taxon>Magnoliopsida</taxon>
        <taxon>eudicotyledons</taxon>
        <taxon>Gunneridae</taxon>
        <taxon>Pentapetalae</taxon>
        <taxon>rosids</taxon>
        <taxon>malvids</taxon>
        <taxon>Sapindales</taxon>
        <taxon>Sapindaceae</taxon>
        <taxon>Hippocastanoideae</taxon>
        <taxon>Acereae</taxon>
        <taxon>Acer</taxon>
    </lineage>
</organism>